<dbReference type="AlphaFoldDB" id="A0A9P5N9X7"/>
<sequence>MDSPAAASSMPVLSQDVLEEIVPLVEHLRTLSTLMLVSSSLACMIPAYITKLTLLSMNFSHLDTVLPLFVSVEELLLEHSDVCTLPEVPPTFLFNTYATSKKSPFQCIEISNFVLALKAMKILELLVISHVEHPGQLSIEWHHGWSKTNLSIGYKLHSQQEAAFALFAMRILDRLCSITFAICCSSLLSLDEILEICGDLHLFQCHVEVFRFDSLRTGEMCMFYEDEVIPTHSSYEIYTGQVLQPSTLRDNFETFWDSKLLSPEHGWLVYGCTIAQLLG</sequence>
<dbReference type="EMBL" id="JADNYJ010000232">
    <property type="protein sequence ID" value="KAF8873643.1"/>
    <property type="molecule type" value="Genomic_DNA"/>
</dbReference>
<proteinExistence type="predicted"/>
<evidence type="ECO:0000313" key="2">
    <source>
        <dbReference type="Proteomes" id="UP000724874"/>
    </source>
</evidence>
<protein>
    <submittedName>
        <fullName evidence="1">Uncharacterized protein</fullName>
    </submittedName>
</protein>
<keyword evidence="2" id="KW-1185">Reference proteome</keyword>
<reference evidence="1" key="1">
    <citation type="submission" date="2020-11" db="EMBL/GenBank/DDBJ databases">
        <authorList>
            <consortium name="DOE Joint Genome Institute"/>
            <person name="Ahrendt S."/>
            <person name="Riley R."/>
            <person name="Andreopoulos W."/>
            <person name="LaButti K."/>
            <person name="Pangilinan J."/>
            <person name="Ruiz-duenas F.J."/>
            <person name="Barrasa J.M."/>
            <person name="Sanchez-Garcia M."/>
            <person name="Camarero S."/>
            <person name="Miyauchi S."/>
            <person name="Serrano A."/>
            <person name="Linde D."/>
            <person name="Babiker R."/>
            <person name="Drula E."/>
            <person name="Ayuso-Fernandez I."/>
            <person name="Pacheco R."/>
            <person name="Padilla G."/>
            <person name="Ferreira P."/>
            <person name="Barriuso J."/>
            <person name="Kellner H."/>
            <person name="Castanera R."/>
            <person name="Alfaro M."/>
            <person name="Ramirez L."/>
            <person name="Pisabarro A.G."/>
            <person name="Kuo A."/>
            <person name="Tritt A."/>
            <person name="Lipzen A."/>
            <person name="He G."/>
            <person name="Yan M."/>
            <person name="Ng V."/>
            <person name="Cullen D."/>
            <person name="Martin F."/>
            <person name="Rosso M.-N."/>
            <person name="Henrissat B."/>
            <person name="Hibbett D."/>
            <person name="Martinez A.T."/>
            <person name="Grigoriev I.V."/>
        </authorList>
    </citation>
    <scope>NUCLEOTIDE SEQUENCE</scope>
    <source>
        <strain evidence="1">AH 44721</strain>
    </source>
</reference>
<name>A0A9P5N9X7_GYMJU</name>
<gene>
    <name evidence="1" type="ORF">CPB84DRAFT_1753205</name>
</gene>
<evidence type="ECO:0000313" key="1">
    <source>
        <dbReference type="EMBL" id="KAF8873643.1"/>
    </source>
</evidence>
<accession>A0A9P5N9X7</accession>
<comment type="caution">
    <text evidence="1">The sequence shown here is derived from an EMBL/GenBank/DDBJ whole genome shotgun (WGS) entry which is preliminary data.</text>
</comment>
<organism evidence="1 2">
    <name type="scientific">Gymnopilus junonius</name>
    <name type="common">Spectacular rustgill mushroom</name>
    <name type="synonym">Gymnopilus spectabilis subsp. junonius</name>
    <dbReference type="NCBI Taxonomy" id="109634"/>
    <lineage>
        <taxon>Eukaryota</taxon>
        <taxon>Fungi</taxon>
        <taxon>Dikarya</taxon>
        <taxon>Basidiomycota</taxon>
        <taxon>Agaricomycotina</taxon>
        <taxon>Agaricomycetes</taxon>
        <taxon>Agaricomycetidae</taxon>
        <taxon>Agaricales</taxon>
        <taxon>Agaricineae</taxon>
        <taxon>Hymenogastraceae</taxon>
        <taxon>Gymnopilus</taxon>
    </lineage>
</organism>
<dbReference type="Proteomes" id="UP000724874">
    <property type="component" value="Unassembled WGS sequence"/>
</dbReference>